<dbReference type="Gene3D" id="1.10.260.40">
    <property type="entry name" value="lambda repressor-like DNA-binding domains"/>
    <property type="match status" value="1"/>
</dbReference>
<proteinExistence type="inferred from homology"/>
<dbReference type="InterPro" id="IPR048564">
    <property type="entry name" value="CYNS_N"/>
</dbReference>
<organism evidence="5 6">
    <name type="scientific">Entomobacter blattae</name>
    <dbReference type="NCBI Taxonomy" id="2762277"/>
    <lineage>
        <taxon>Bacteria</taxon>
        <taxon>Pseudomonadati</taxon>
        <taxon>Pseudomonadota</taxon>
        <taxon>Alphaproteobacteria</taxon>
        <taxon>Acetobacterales</taxon>
        <taxon>Acetobacteraceae</taxon>
        <taxon>Entomobacter</taxon>
    </lineage>
</organism>
<dbReference type="NCBIfam" id="NF002773">
    <property type="entry name" value="PRK02866.1"/>
    <property type="match status" value="1"/>
</dbReference>
<protein>
    <recommendedName>
        <fullName evidence="3">Cyanate hydratase</fullName>
        <shortName evidence="3">Cyanase</shortName>
        <ecNumber evidence="3">4.2.1.104</ecNumber>
    </recommendedName>
    <alternativeName>
        <fullName evidence="3">Cyanate hydrolase</fullName>
    </alternativeName>
    <alternativeName>
        <fullName evidence="3">Cyanate lyase</fullName>
    </alternativeName>
</protein>
<dbReference type="InterPro" id="IPR008076">
    <property type="entry name" value="Cyanase"/>
</dbReference>
<dbReference type="Pfam" id="PF21291">
    <property type="entry name" value="CYNS_N"/>
    <property type="match status" value="1"/>
</dbReference>
<name>A0A7H1NP20_9PROT</name>
<dbReference type="PIRSF" id="PIRSF001263">
    <property type="entry name" value="Cyanate_hydratas"/>
    <property type="match status" value="1"/>
</dbReference>
<dbReference type="KEGG" id="ebla:JGUZn3_02720"/>
<reference evidence="5 6" key="1">
    <citation type="submission" date="2020-08" db="EMBL/GenBank/DDBJ databases">
        <title>Complete genome sequence of Entomobacter blattae G55GP.</title>
        <authorList>
            <person name="Poehlein A."/>
            <person name="Guzman J."/>
            <person name="Daniel R."/>
            <person name="Vilcinskas A."/>
        </authorList>
    </citation>
    <scope>NUCLEOTIDE SEQUENCE [LARGE SCALE GENOMIC DNA]</scope>
    <source>
        <strain evidence="5 6">G55GP</strain>
    </source>
</reference>
<dbReference type="CDD" id="cd00559">
    <property type="entry name" value="Cyanase_C"/>
    <property type="match status" value="1"/>
</dbReference>
<keyword evidence="6" id="KW-1185">Reference proteome</keyword>
<evidence type="ECO:0000256" key="3">
    <source>
        <dbReference type="HAMAP-Rule" id="MF_00535"/>
    </source>
</evidence>
<comment type="function">
    <text evidence="1 3">Catalyzes the reaction of cyanate with bicarbonate to produce ammonia and carbon dioxide.</text>
</comment>
<dbReference type="PRINTS" id="PR01693">
    <property type="entry name" value="CYANASE"/>
</dbReference>
<dbReference type="HAMAP" id="MF_00535">
    <property type="entry name" value="Cyanate_hydrat"/>
    <property type="match status" value="1"/>
</dbReference>
<feature type="active site" evidence="3">
    <location>
        <position position="93"/>
    </location>
</feature>
<evidence type="ECO:0000313" key="6">
    <source>
        <dbReference type="Proteomes" id="UP000516349"/>
    </source>
</evidence>
<dbReference type="RefSeq" id="WP_203413995.1">
    <property type="nucleotide sequence ID" value="NZ_CP060244.1"/>
</dbReference>
<dbReference type="GO" id="GO:0008824">
    <property type="term" value="F:cyanate hydratase activity"/>
    <property type="evidence" value="ECO:0007669"/>
    <property type="project" value="UniProtKB-UniRule"/>
</dbReference>
<sequence length="149" mass="16806">MNARLALAEKIISIKLEKKLRWEDLAVVCKGSSKEFVTAALLGQHPLSEEAAKAVGKKLGLMDFEIQLLQTCPYRGEYDGVTPTDPTIYRLYEALSLYGSTIKELIHEEFGDGIMSAVDFYFSVNRENDSKGDRVSIQFSGKFLPYRKF</sequence>
<feature type="active site" evidence="3">
    <location>
        <position position="90"/>
    </location>
</feature>
<keyword evidence="2 3" id="KW-0456">Lyase</keyword>
<dbReference type="NCBIfam" id="TIGR00673">
    <property type="entry name" value="cynS"/>
    <property type="match status" value="1"/>
</dbReference>
<dbReference type="AlphaFoldDB" id="A0A7H1NP20"/>
<evidence type="ECO:0000256" key="1">
    <source>
        <dbReference type="ARBA" id="ARBA00003561"/>
    </source>
</evidence>
<dbReference type="SMART" id="SM01116">
    <property type="entry name" value="Cyanate_lyase"/>
    <property type="match status" value="1"/>
</dbReference>
<evidence type="ECO:0000256" key="2">
    <source>
        <dbReference type="ARBA" id="ARBA00023239"/>
    </source>
</evidence>
<dbReference type="InterPro" id="IPR003712">
    <property type="entry name" value="Cyanate_lyase_C"/>
</dbReference>
<feature type="active site" evidence="3">
    <location>
        <position position="116"/>
    </location>
</feature>
<evidence type="ECO:0000259" key="4">
    <source>
        <dbReference type="SMART" id="SM01116"/>
    </source>
</evidence>
<dbReference type="PANTHER" id="PTHR34186">
    <property type="entry name" value="CYANATE HYDRATASE"/>
    <property type="match status" value="1"/>
</dbReference>
<feature type="domain" description="Cyanate lyase C-terminal" evidence="4">
    <location>
        <begin position="77"/>
        <end position="149"/>
    </location>
</feature>
<accession>A0A7H1NP20</accession>
<dbReference type="Gene3D" id="3.30.1160.10">
    <property type="entry name" value="Cyanate lyase, C-terminal domain"/>
    <property type="match status" value="1"/>
</dbReference>
<dbReference type="EMBL" id="CP060244">
    <property type="protein sequence ID" value="QNT77530.1"/>
    <property type="molecule type" value="Genomic_DNA"/>
</dbReference>
<gene>
    <name evidence="3 5" type="primary">cynS</name>
    <name evidence="5" type="ORF">JGUZn3_02720</name>
</gene>
<dbReference type="SUPFAM" id="SSF47413">
    <property type="entry name" value="lambda repressor-like DNA-binding domains"/>
    <property type="match status" value="1"/>
</dbReference>
<dbReference type="SUPFAM" id="SSF55234">
    <property type="entry name" value="Cyanase C-terminal domain"/>
    <property type="match status" value="1"/>
</dbReference>
<dbReference type="Proteomes" id="UP000516349">
    <property type="component" value="Chromosome"/>
</dbReference>
<dbReference type="PANTHER" id="PTHR34186:SF2">
    <property type="entry name" value="CYANATE HYDRATASE"/>
    <property type="match status" value="1"/>
</dbReference>
<dbReference type="InterPro" id="IPR010982">
    <property type="entry name" value="Lambda_DNA-bd_dom_sf"/>
</dbReference>
<dbReference type="Pfam" id="PF02560">
    <property type="entry name" value="Cyanate_lyase"/>
    <property type="match status" value="1"/>
</dbReference>
<dbReference type="InterPro" id="IPR036581">
    <property type="entry name" value="Cyanate_lyase_C_sf"/>
</dbReference>
<evidence type="ECO:0000313" key="5">
    <source>
        <dbReference type="EMBL" id="QNT77530.1"/>
    </source>
</evidence>
<comment type="catalytic activity">
    <reaction evidence="3">
        <text>cyanate + hydrogencarbonate + 3 H(+) = NH4(+) + 2 CO2</text>
        <dbReference type="Rhea" id="RHEA:11120"/>
        <dbReference type="ChEBI" id="CHEBI:15378"/>
        <dbReference type="ChEBI" id="CHEBI:16526"/>
        <dbReference type="ChEBI" id="CHEBI:17544"/>
        <dbReference type="ChEBI" id="CHEBI:28938"/>
        <dbReference type="ChEBI" id="CHEBI:29195"/>
        <dbReference type="EC" id="4.2.1.104"/>
    </reaction>
</comment>
<dbReference type="EC" id="4.2.1.104" evidence="3"/>
<comment type="similarity">
    <text evidence="3">Belongs to the cyanase family.</text>
</comment>
<dbReference type="GO" id="GO:0003677">
    <property type="term" value="F:DNA binding"/>
    <property type="evidence" value="ECO:0007669"/>
    <property type="project" value="InterPro"/>
</dbReference>